<dbReference type="GO" id="GO:0055085">
    <property type="term" value="P:transmembrane transport"/>
    <property type="evidence" value="ECO:0007669"/>
    <property type="project" value="InterPro"/>
</dbReference>
<feature type="transmembrane region" description="Helical" evidence="6">
    <location>
        <begin position="103"/>
        <end position="122"/>
    </location>
</feature>
<dbReference type="InterPro" id="IPR005495">
    <property type="entry name" value="LptG/LptF_permease"/>
</dbReference>
<feature type="transmembrane region" description="Helical" evidence="6">
    <location>
        <begin position="49"/>
        <end position="76"/>
    </location>
</feature>
<feature type="transmembrane region" description="Helical" evidence="6">
    <location>
        <begin position="12"/>
        <end position="29"/>
    </location>
</feature>
<evidence type="ECO:0000256" key="2">
    <source>
        <dbReference type="ARBA" id="ARBA00022475"/>
    </source>
</evidence>
<comment type="subcellular location">
    <subcellularLocation>
        <location evidence="1">Cell membrane</location>
        <topology evidence="1">Multi-pass membrane protein</topology>
    </subcellularLocation>
</comment>
<keyword evidence="4 6" id="KW-1133">Transmembrane helix</keyword>
<dbReference type="AlphaFoldDB" id="A0A1X6YB15"/>
<evidence type="ECO:0000313" key="7">
    <source>
        <dbReference type="EMBL" id="SLN16226.1"/>
    </source>
</evidence>
<feature type="transmembrane region" description="Helical" evidence="6">
    <location>
        <begin position="340"/>
        <end position="358"/>
    </location>
</feature>
<dbReference type="GO" id="GO:0015920">
    <property type="term" value="P:lipopolysaccharide transport"/>
    <property type="evidence" value="ECO:0007669"/>
    <property type="project" value="TreeGrafter"/>
</dbReference>
<evidence type="ECO:0000256" key="4">
    <source>
        <dbReference type="ARBA" id="ARBA00022989"/>
    </source>
</evidence>
<evidence type="ECO:0000256" key="6">
    <source>
        <dbReference type="SAM" id="Phobius"/>
    </source>
</evidence>
<reference evidence="7 8" key="1">
    <citation type="submission" date="2017-03" db="EMBL/GenBank/DDBJ databases">
        <authorList>
            <person name="Afonso C.L."/>
            <person name="Miller P.J."/>
            <person name="Scott M.A."/>
            <person name="Spackman E."/>
            <person name="Goraichik I."/>
            <person name="Dimitrov K.M."/>
            <person name="Suarez D.L."/>
            <person name="Swayne D.E."/>
        </authorList>
    </citation>
    <scope>NUCLEOTIDE SEQUENCE [LARGE SCALE GENOMIC DNA]</scope>
    <source>
        <strain evidence="7 8">CECT 7450</strain>
    </source>
</reference>
<evidence type="ECO:0000313" key="8">
    <source>
        <dbReference type="Proteomes" id="UP000193061"/>
    </source>
</evidence>
<evidence type="ECO:0000256" key="1">
    <source>
        <dbReference type="ARBA" id="ARBA00004651"/>
    </source>
</evidence>
<proteinExistence type="predicted"/>
<dbReference type="InterPro" id="IPR030922">
    <property type="entry name" value="LptF"/>
</dbReference>
<evidence type="ECO:0000256" key="3">
    <source>
        <dbReference type="ARBA" id="ARBA00022692"/>
    </source>
</evidence>
<sequence>MTRFDRYMLSQFMVLFGFFALVLVSIFWINKAVRMFDRLIGDGQPAWVFLEFTALTLPAVIGVVLPIAGFAGAVYVTNRLSTESELTVMQATGYSPWRMMRPVVIYGLILAVMMSILTHFLIPNSLKTLRMRQAEVAQSISAKFLTEGEFLHPAKGITFYIREITPEGELRNVFLSDQRNREEPVTYSSTKAYLVPEGEGTKLVMLTGLSQTYDREANRLFATHFDDFSYDISTLVSRNPQNHERLEFVSTGDIFMSSSDVAERTHAPIEHVLYEGHSRIQQALLCIIAAMIGFATLLLGTYSRFGVWWQVVTAFLLLVAVKLVEGAVSGAALSSPTMTWLIYLPVLFGVGITIVLLYCASNPGLFRRLLKRKNIRGPA</sequence>
<feature type="transmembrane region" description="Helical" evidence="6">
    <location>
        <begin position="283"/>
        <end position="302"/>
    </location>
</feature>
<keyword evidence="3 6" id="KW-0812">Transmembrane</keyword>
<dbReference type="PANTHER" id="PTHR33529">
    <property type="entry name" value="SLR0882 PROTEIN-RELATED"/>
    <property type="match status" value="1"/>
</dbReference>
<dbReference type="Proteomes" id="UP000193061">
    <property type="component" value="Unassembled WGS sequence"/>
</dbReference>
<feature type="transmembrane region" description="Helical" evidence="6">
    <location>
        <begin position="308"/>
        <end position="328"/>
    </location>
</feature>
<name>A0A1X6YB15_9RHOB</name>
<accession>A0A1X6YB15</accession>
<dbReference type="NCBIfam" id="TIGR04407">
    <property type="entry name" value="LptF_YjgP"/>
    <property type="match status" value="1"/>
</dbReference>
<gene>
    <name evidence="7" type="ORF">ROA7450_00416</name>
</gene>
<keyword evidence="5 6" id="KW-0472">Membrane</keyword>
<keyword evidence="2" id="KW-1003">Cell membrane</keyword>
<dbReference type="EMBL" id="FWFX01000001">
    <property type="protein sequence ID" value="SLN16226.1"/>
    <property type="molecule type" value="Genomic_DNA"/>
</dbReference>
<protein>
    <submittedName>
        <fullName evidence="7">Putative permease YjgP/YjgQ family protein</fullName>
    </submittedName>
</protein>
<organism evidence="7 8">
    <name type="scientific">Roseovarius albus</name>
    <dbReference type="NCBI Taxonomy" id="1247867"/>
    <lineage>
        <taxon>Bacteria</taxon>
        <taxon>Pseudomonadati</taxon>
        <taxon>Pseudomonadota</taxon>
        <taxon>Alphaproteobacteria</taxon>
        <taxon>Rhodobacterales</taxon>
        <taxon>Roseobacteraceae</taxon>
        <taxon>Roseovarius</taxon>
    </lineage>
</organism>
<dbReference type="GO" id="GO:0043190">
    <property type="term" value="C:ATP-binding cassette (ABC) transporter complex"/>
    <property type="evidence" value="ECO:0007669"/>
    <property type="project" value="InterPro"/>
</dbReference>
<evidence type="ECO:0000256" key="5">
    <source>
        <dbReference type="ARBA" id="ARBA00023136"/>
    </source>
</evidence>
<dbReference type="PANTHER" id="PTHR33529:SF6">
    <property type="entry name" value="YJGP_YJGQ FAMILY PERMEASE"/>
    <property type="match status" value="1"/>
</dbReference>
<keyword evidence="8" id="KW-1185">Reference proteome</keyword>
<dbReference type="Pfam" id="PF03739">
    <property type="entry name" value="LptF_LptG"/>
    <property type="match status" value="1"/>
</dbReference>